<evidence type="ECO:0000313" key="3">
    <source>
        <dbReference type="EMBL" id="MDP2538843.1"/>
    </source>
</evidence>
<dbReference type="Proteomes" id="UP001177258">
    <property type="component" value="Unassembled WGS sequence"/>
</dbReference>
<comment type="caution">
    <text evidence="3">The sequence shown here is derived from an EMBL/GenBank/DDBJ whole genome shotgun (WGS) entry which is preliminary data.</text>
</comment>
<sequence length="217" mass="23444">MKKSLIFLGIDNDSAILLSRPHIECFDVRISLKGDGIFLEGSEVLQAFEAMRLIFGNKVMFLDSLNECIIAILRENKKKVTTAESCTGGLLAYQFTSISGASDVYDGGIISYANDIKHRILGVSEENLKRYGAVSEVVVSEMLIGVLKVFGADYAIATSGIAGPGGGSIEKPVGTIFIGVQKLGEFPVIERYLFGGSREEIQKTSSQKALELLAKIL</sequence>
<keyword evidence="5" id="KW-1185">Reference proteome</keyword>
<organism evidence="3 4">
    <name type="scientific">Helicobacter cappadocius</name>
    <dbReference type="NCBI Taxonomy" id="3063998"/>
    <lineage>
        <taxon>Bacteria</taxon>
        <taxon>Pseudomonadati</taxon>
        <taxon>Campylobacterota</taxon>
        <taxon>Epsilonproteobacteria</taxon>
        <taxon>Campylobacterales</taxon>
        <taxon>Helicobacteraceae</taxon>
        <taxon>Helicobacter</taxon>
    </lineage>
</organism>
<dbReference type="EMBL" id="JAUPEV010000003">
    <property type="protein sequence ID" value="MDO7252800.1"/>
    <property type="molecule type" value="Genomic_DNA"/>
</dbReference>
<dbReference type="AlphaFoldDB" id="A0AA90Q264"/>
<evidence type="ECO:0000313" key="4">
    <source>
        <dbReference type="Proteomes" id="UP001177258"/>
    </source>
</evidence>
<dbReference type="EMBL" id="JAUYZK010000004">
    <property type="protein sequence ID" value="MDP2538843.1"/>
    <property type="molecule type" value="Genomic_DNA"/>
</dbReference>
<dbReference type="RefSeq" id="WP_305516646.1">
    <property type="nucleotide sequence ID" value="NZ_JAUPEV010000003.1"/>
</dbReference>
<feature type="domain" description="CinA C-terminal" evidence="1">
    <location>
        <begin position="64"/>
        <end position="216"/>
    </location>
</feature>
<reference evidence="2" key="2">
    <citation type="submission" date="2023-07" db="EMBL/GenBank/DDBJ databases">
        <authorList>
            <person name="Aydin F."/>
            <person name="Tarhane S."/>
            <person name="Saticioglu I.B."/>
            <person name="Karakaya E."/>
            <person name="Abay S."/>
            <person name="Guran O."/>
            <person name="Bozkurt E."/>
            <person name="Uzum N."/>
            <person name="Olgun K."/>
            <person name="Jablonski D."/>
        </authorList>
    </citation>
    <scope>NUCLEOTIDE SEQUENCE</scope>
    <source>
        <strain evidence="2">Faydin-H75</strain>
    </source>
</reference>
<evidence type="ECO:0000313" key="2">
    <source>
        <dbReference type="EMBL" id="MDO7252800.1"/>
    </source>
</evidence>
<dbReference type="Pfam" id="PF02464">
    <property type="entry name" value="CinA"/>
    <property type="match status" value="1"/>
</dbReference>
<gene>
    <name evidence="2" type="ORF">Q5I04_02590</name>
    <name evidence="3" type="ORF">Q5I06_03520</name>
</gene>
<protein>
    <submittedName>
        <fullName evidence="3">CinA family protein</fullName>
    </submittedName>
</protein>
<evidence type="ECO:0000259" key="1">
    <source>
        <dbReference type="Pfam" id="PF02464"/>
    </source>
</evidence>
<proteinExistence type="predicted"/>
<evidence type="ECO:0000313" key="5">
    <source>
        <dbReference type="Proteomes" id="UP001240777"/>
    </source>
</evidence>
<reference evidence="3 5" key="1">
    <citation type="submission" date="2023-07" db="EMBL/GenBank/DDBJ databases">
        <title>Unpublished Manusciprt.</title>
        <authorList>
            <person name="Aydin F."/>
            <person name="Tarhane S."/>
            <person name="Saticioglu I.B."/>
            <person name="Karakaya E."/>
            <person name="Abay S."/>
            <person name="Guran O."/>
            <person name="Bozkurt E."/>
            <person name="Uzum N."/>
            <person name="Olgun K."/>
            <person name="Jablonski D."/>
        </authorList>
    </citation>
    <scope>NUCLEOTIDE SEQUENCE</scope>
    <source>
        <strain evidence="5">faydin-H75</strain>
        <strain evidence="3">Faydin-H76</strain>
    </source>
</reference>
<accession>A0AA90Q264</accession>
<dbReference type="SUPFAM" id="SSF142433">
    <property type="entry name" value="CinA-like"/>
    <property type="match status" value="1"/>
</dbReference>
<reference evidence="2 4" key="3">
    <citation type="journal article" date="2024" name="Syst. Appl. Microbiol.">
        <title>Helicobacter cappadocius sp. nov., from lizards: The first psychrotrophic Helicobacter species.</title>
        <authorList>
            <person name="Aydin F."/>
            <person name="Tarhane S."/>
            <person name="Karakaya E."/>
            <person name="Abay S."/>
            <person name="Kayman T."/>
            <person name="Guran O."/>
            <person name="Bozkurt E."/>
            <person name="Uzum N."/>
            <person name="Avci A."/>
            <person name="Olgun K."/>
            <person name="Jablonski D."/>
            <person name="Guran C."/>
            <person name="Burcin Saticioglu I."/>
        </authorList>
    </citation>
    <scope>NUCLEOTIDE SEQUENCE [LARGE SCALE GENOMIC DNA]</scope>
    <source>
        <strain evidence="2">Faydin-H75</strain>
        <strain evidence="4">faydin-H76</strain>
    </source>
</reference>
<dbReference type="InterPro" id="IPR036653">
    <property type="entry name" value="CinA-like_C"/>
</dbReference>
<dbReference type="Proteomes" id="UP001240777">
    <property type="component" value="Unassembled WGS sequence"/>
</dbReference>
<name>A0AA90Q264_9HELI</name>
<dbReference type="Gene3D" id="3.90.950.20">
    <property type="entry name" value="CinA-like"/>
    <property type="match status" value="1"/>
</dbReference>
<dbReference type="InterPro" id="IPR008136">
    <property type="entry name" value="CinA_C"/>
</dbReference>
<dbReference type="NCBIfam" id="TIGR00199">
    <property type="entry name" value="PncC_domain"/>
    <property type="match status" value="1"/>
</dbReference>